<name>A0ABP7FYL9_9ACTN</name>
<evidence type="ECO:0000259" key="3">
    <source>
        <dbReference type="PROSITE" id="PS51462"/>
    </source>
</evidence>
<sequence length="327" mass="36028">MPEYADGRPVTVTSAFPNQATAPGGYMEPIRAGGAVLWREIDTEIEVALIHRPDRDDWTLPKGKLRKGEHMLTASVREVTEETGVRPFLGRRLPPQRYLKDGWPKQVEWWAATPARGQSSFTPNEEVDALEWVGLIEARQRLTYDHDVQVLDNFVAGPARTAPIILLRHTSAGEKQNWPDNDLLRPLDETGRADALALADVLAVYAVPRVVTSAAARCSETVLPYAVSNDAEVRTERLFTVGALDAGPESFDRAGAQAEFVSLVGERRPTIVCTHGELIADLMRAALDKLGSPVSQQLTLRKGTFWVLHVSVENGSLAAIERHRASE</sequence>
<evidence type="ECO:0000256" key="1">
    <source>
        <dbReference type="ARBA" id="ARBA00022801"/>
    </source>
</evidence>
<dbReference type="SMART" id="SM00855">
    <property type="entry name" value="PGAM"/>
    <property type="match status" value="1"/>
</dbReference>
<gene>
    <name evidence="4" type="ORF">GCM10022402_33540</name>
</gene>
<dbReference type="EMBL" id="BAABDD010000016">
    <property type="protein sequence ID" value="GAA3751783.1"/>
    <property type="molecule type" value="Genomic_DNA"/>
</dbReference>
<comment type="caution">
    <text evidence="4">The sequence shown here is derived from an EMBL/GenBank/DDBJ whole genome shotgun (WGS) entry which is preliminary data.</text>
</comment>
<dbReference type="InterPro" id="IPR000086">
    <property type="entry name" value="NUDIX_hydrolase_dom"/>
</dbReference>
<feature type="compositionally biased region" description="Polar residues" evidence="2">
    <location>
        <begin position="11"/>
        <end position="20"/>
    </location>
</feature>
<accession>A0ABP7FYL9</accession>
<dbReference type="Proteomes" id="UP001500908">
    <property type="component" value="Unassembled WGS sequence"/>
</dbReference>
<evidence type="ECO:0000256" key="2">
    <source>
        <dbReference type="SAM" id="MobiDB-lite"/>
    </source>
</evidence>
<dbReference type="InterPro" id="IPR013078">
    <property type="entry name" value="His_Pase_superF_clade-1"/>
</dbReference>
<dbReference type="Pfam" id="PF00300">
    <property type="entry name" value="His_Phos_1"/>
    <property type="match status" value="1"/>
</dbReference>
<feature type="region of interest" description="Disordered" evidence="2">
    <location>
        <begin position="1"/>
        <end position="20"/>
    </location>
</feature>
<dbReference type="InterPro" id="IPR029033">
    <property type="entry name" value="His_PPase_superfam"/>
</dbReference>
<dbReference type="InterPro" id="IPR051325">
    <property type="entry name" value="Nudix_hydrolase_domain"/>
</dbReference>
<dbReference type="InterPro" id="IPR015797">
    <property type="entry name" value="NUDIX_hydrolase-like_dom_sf"/>
</dbReference>
<evidence type="ECO:0000313" key="5">
    <source>
        <dbReference type="Proteomes" id="UP001500908"/>
    </source>
</evidence>
<dbReference type="Pfam" id="PF00293">
    <property type="entry name" value="NUDIX"/>
    <property type="match status" value="1"/>
</dbReference>
<keyword evidence="5" id="KW-1185">Reference proteome</keyword>
<dbReference type="PANTHER" id="PTHR21340">
    <property type="entry name" value="DIADENOSINE 5,5-P1,P4-TETRAPHOSPHATE PYROPHOSPHOHYDROLASE MUTT"/>
    <property type="match status" value="1"/>
</dbReference>
<protein>
    <submittedName>
        <fullName evidence="4">NUDIX hydrolase</fullName>
    </submittedName>
</protein>
<dbReference type="GO" id="GO:0016787">
    <property type="term" value="F:hydrolase activity"/>
    <property type="evidence" value="ECO:0007669"/>
    <property type="project" value="UniProtKB-KW"/>
</dbReference>
<dbReference type="SUPFAM" id="SSF55811">
    <property type="entry name" value="Nudix"/>
    <property type="match status" value="1"/>
</dbReference>
<dbReference type="PROSITE" id="PS51462">
    <property type="entry name" value="NUDIX"/>
    <property type="match status" value="1"/>
</dbReference>
<feature type="domain" description="Nudix hydrolase" evidence="3">
    <location>
        <begin position="28"/>
        <end position="156"/>
    </location>
</feature>
<keyword evidence="1 4" id="KW-0378">Hydrolase</keyword>
<organism evidence="4 5">
    <name type="scientific">Salinactinospora qingdaonensis</name>
    <dbReference type="NCBI Taxonomy" id="702744"/>
    <lineage>
        <taxon>Bacteria</taxon>
        <taxon>Bacillati</taxon>
        <taxon>Actinomycetota</taxon>
        <taxon>Actinomycetes</taxon>
        <taxon>Streptosporangiales</taxon>
        <taxon>Nocardiopsidaceae</taxon>
        <taxon>Salinactinospora</taxon>
    </lineage>
</organism>
<dbReference type="RefSeq" id="WP_344972907.1">
    <property type="nucleotide sequence ID" value="NZ_BAABDD010000016.1"/>
</dbReference>
<evidence type="ECO:0000313" key="4">
    <source>
        <dbReference type="EMBL" id="GAA3751783.1"/>
    </source>
</evidence>
<dbReference type="Gene3D" id="3.40.50.1240">
    <property type="entry name" value="Phosphoglycerate mutase-like"/>
    <property type="match status" value="1"/>
</dbReference>
<dbReference type="PANTHER" id="PTHR21340:SF0">
    <property type="entry name" value="BIS(5'-NUCLEOSYL)-TETRAPHOSPHATASE [ASYMMETRICAL]"/>
    <property type="match status" value="1"/>
</dbReference>
<dbReference type="SUPFAM" id="SSF53254">
    <property type="entry name" value="Phosphoglycerate mutase-like"/>
    <property type="match status" value="1"/>
</dbReference>
<proteinExistence type="predicted"/>
<dbReference type="Gene3D" id="3.90.79.10">
    <property type="entry name" value="Nucleoside Triphosphate Pyrophosphohydrolase"/>
    <property type="match status" value="1"/>
</dbReference>
<dbReference type="CDD" id="cd03673">
    <property type="entry name" value="NUDIX_Ap6A_hydrolase"/>
    <property type="match status" value="1"/>
</dbReference>
<reference evidence="5" key="1">
    <citation type="journal article" date="2019" name="Int. J. Syst. Evol. Microbiol.">
        <title>The Global Catalogue of Microorganisms (GCM) 10K type strain sequencing project: providing services to taxonomists for standard genome sequencing and annotation.</title>
        <authorList>
            <consortium name="The Broad Institute Genomics Platform"/>
            <consortium name="The Broad Institute Genome Sequencing Center for Infectious Disease"/>
            <person name="Wu L."/>
            <person name="Ma J."/>
        </authorList>
    </citation>
    <scope>NUCLEOTIDE SEQUENCE [LARGE SCALE GENOMIC DNA]</scope>
    <source>
        <strain evidence="5">JCM 17137</strain>
    </source>
</reference>